<comment type="caution">
    <text evidence="1">The sequence shown here is derived from an EMBL/GenBank/DDBJ whole genome shotgun (WGS) entry which is preliminary data.</text>
</comment>
<evidence type="ECO:0000313" key="1">
    <source>
        <dbReference type="EMBL" id="CAG7724222.1"/>
    </source>
</evidence>
<dbReference type="Proteomes" id="UP000708208">
    <property type="component" value="Unassembled WGS sequence"/>
</dbReference>
<keyword evidence="2" id="KW-1185">Reference proteome</keyword>
<name>A0A8J2JP10_9HEXA</name>
<protein>
    <submittedName>
        <fullName evidence="1">Uncharacterized protein</fullName>
    </submittedName>
</protein>
<gene>
    <name evidence="1" type="ORF">AFUS01_LOCUS13257</name>
</gene>
<organism evidence="1 2">
    <name type="scientific">Allacma fusca</name>
    <dbReference type="NCBI Taxonomy" id="39272"/>
    <lineage>
        <taxon>Eukaryota</taxon>
        <taxon>Metazoa</taxon>
        <taxon>Ecdysozoa</taxon>
        <taxon>Arthropoda</taxon>
        <taxon>Hexapoda</taxon>
        <taxon>Collembola</taxon>
        <taxon>Symphypleona</taxon>
        <taxon>Sminthuridae</taxon>
        <taxon>Allacma</taxon>
    </lineage>
</organism>
<evidence type="ECO:0000313" key="2">
    <source>
        <dbReference type="Proteomes" id="UP000708208"/>
    </source>
</evidence>
<feature type="non-terminal residue" evidence="1">
    <location>
        <position position="1"/>
    </location>
</feature>
<feature type="non-terminal residue" evidence="1">
    <location>
        <position position="20"/>
    </location>
</feature>
<reference evidence="1" key="1">
    <citation type="submission" date="2021-06" db="EMBL/GenBank/DDBJ databases">
        <authorList>
            <person name="Hodson N. C."/>
            <person name="Mongue J. A."/>
            <person name="Jaron S. K."/>
        </authorList>
    </citation>
    <scope>NUCLEOTIDE SEQUENCE</scope>
</reference>
<dbReference type="EMBL" id="CAJVCH010107133">
    <property type="protein sequence ID" value="CAG7724222.1"/>
    <property type="molecule type" value="Genomic_DNA"/>
</dbReference>
<accession>A0A8J2JP10</accession>
<dbReference type="AlphaFoldDB" id="A0A8J2JP10"/>
<proteinExistence type="predicted"/>
<sequence length="20" mass="2145">ADEIIVFPALESGTRVNTRG</sequence>